<feature type="binding site" evidence="9">
    <location>
        <position position="138"/>
    </location>
    <ligand>
        <name>5-phospho-alpha-D-ribose 1-diphosphate</name>
        <dbReference type="ChEBI" id="CHEBI:58017"/>
    </ligand>
</feature>
<feature type="binding site" evidence="9">
    <location>
        <begin position="126"/>
        <end position="134"/>
    </location>
    <ligand>
        <name>5-phospho-alpha-D-ribose 1-diphosphate</name>
        <dbReference type="ChEBI" id="CHEBI:58017"/>
    </ligand>
</feature>
<gene>
    <name evidence="9" type="primary">trpD</name>
    <name evidence="12" type="ORF">AVL62_01685</name>
</gene>
<dbReference type="GO" id="GO:0000287">
    <property type="term" value="F:magnesium ion binding"/>
    <property type="evidence" value="ECO:0007669"/>
    <property type="project" value="UniProtKB-UniRule"/>
</dbReference>
<keyword evidence="9" id="KW-0460">Magnesium</keyword>
<feature type="binding site" evidence="9">
    <location>
        <position position="129"/>
    </location>
    <ligand>
        <name>anthranilate</name>
        <dbReference type="ChEBI" id="CHEBI:16567"/>
        <label>1</label>
    </ligand>
</feature>
<dbReference type="AlphaFoldDB" id="A0A0W8I5M8"/>
<dbReference type="PANTHER" id="PTHR43285:SF2">
    <property type="entry name" value="ANTHRANILATE PHOSPHORIBOSYLTRANSFERASE"/>
    <property type="match status" value="1"/>
</dbReference>
<comment type="pathway">
    <text evidence="1 9">Amino-acid biosynthesis; L-tryptophan biosynthesis; L-tryptophan from chorismate: step 2/5.</text>
</comment>
<feature type="binding site" evidence="9">
    <location>
        <position position="106"/>
    </location>
    <ligand>
        <name>5-phospho-alpha-D-ribose 1-diphosphate</name>
        <dbReference type="ChEBI" id="CHEBI:58017"/>
    </ligand>
</feature>
<feature type="binding site" evidence="9">
    <location>
        <begin position="101"/>
        <end position="102"/>
    </location>
    <ligand>
        <name>5-phospho-alpha-D-ribose 1-diphosphate</name>
        <dbReference type="ChEBI" id="CHEBI:58017"/>
    </ligand>
</feature>
<organism evidence="12 13">
    <name type="scientific">Serinicoccus chungangensis</name>
    <dbReference type="NCBI Taxonomy" id="767452"/>
    <lineage>
        <taxon>Bacteria</taxon>
        <taxon>Bacillati</taxon>
        <taxon>Actinomycetota</taxon>
        <taxon>Actinomycetes</taxon>
        <taxon>Micrococcales</taxon>
        <taxon>Ornithinimicrobiaceae</taxon>
        <taxon>Serinicoccus</taxon>
    </lineage>
</organism>
<sequence length="366" mass="38030">MTDGGADRTGGAGAGTLVTGWADVLSALTRGEDLSSSTTSWVMDQVMTGAASDAQLGGFLTALRTKGETAQEMSGLSSTMLQHAHRLEVPGPTVDIVGTGGDRAMTVNISTMSAVVMAAAGATVVKHGNRAASSRSGSADMLEALGVRLDLSPERVRQVAHEAGITFCFALTFHPSMRYAGAVRRELGIGTAFNFLGPLTNPAQPRYAAVGCADARMAPLMAQVFADRGTRAVVFRGDDGLDEITTATTTSLWWADDEGRVAQHVLDPRRLGLPLHPLEELRGEDAEHNARVARRLFDGGTGAVRDAVLLNAGTALALVEAGESSTHPGSAEELDGAVRDGIRRAAEALDSGAAAQVVQRWVAATG</sequence>
<dbReference type="GO" id="GO:0000162">
    <property type="term" value="P:L-tryptophan biosynthetic process"/>
    <property type="evidence" value="ECO:0007669"/>
    <property type="project" value="UniProtKB-UniRule"/>
</dbReference>
<keyword evidence="2 9" id="KW-0028">Amino-acid biosynthesis</keyword>
<dbReference type="Gene3D" id="1.20.970.10">
    <property type="entry name" value="Transferase, Pyrimidine Nucleoside Phosphorylase, Chain C"/>
    <property type="match status" value="1"/>
</dbReference>
<name>A0A0W8I5M8_9MICO</name>
<evidence type="ECO:0000259" key="11">
    <source>
        <dbReference type="Pfam" id="PF02885"/>
    </source>
</evidence>
<dbReference type="InterPro" id="IPR005940">
    <property type="entry name" value="Anthranilate_Pribosyl_Tfrase"/>
</dbReference>
<evidence type="ECO:0000256" key="6">
    <source>
        <dbReference type="ARBA" id="ARBA00023141"/>
    </source>
</evidence>
<evidence type="ECO:0000256" key="3">
    <source>
        <dbReference type="ARBA" id="ARBA00022676"/>
    </source>
</evidence>
<evidence type="ECO:0000256" key="8">
    <source>
        <dbReference type="ARBA" id="ARBA00061188"/>
    </source>
</evidence>
<dbReference type="InterPro" id="IPR036320">
    <property type="entry name" value="Glycosyl_Trfase_fam3_N_dom_sf"/>
</dbReference>
<evidence type="ECO:0000313" key="13">
    <source>
        <dbReference type="Proteomes" id="UP000054837"/>
    </source>
</evidence>
<feature type="domain" description="Glycosyl transferase family 3 N-terminal" evidence="11">
    <location>
        <begin position="23"/>
        <end position="84"/>
    </location>
</feature>
<keyword evidence="3 9" id="KW-0328">Glycosyltransferase</keyword>
<feature type="binding site" evidence="9">
    <location>
        <position position="184"/>
    </location>
    <ligand>
        <name>anthranilate</name>
        <dbReference type="ChEBI" id="CHEBI:16567"/>
        <label>2</label>
    </ligand>
</feature>
<evidence type="ECO:0000256" key="5">
    <source>
        <dbReference type="ARBA" id="ARBA00022822"/>
    </source>
</evidence>
<evidence type="ECO:0000256" key="7">
    <source>
        <dbReference type="ARBA" id="ARBA00052328"/>
    </source>
</evidence>
<keyword evidence="6 9" id="KW-0057">Aromatic amino acid biosynthesis</keyword>
<feature type="binding site" evidence="9">
    <location>
        <position position="98"/>
    </location>
    <ligand>
        <name>anthranilate</name>
        <dbReference type="ChEBI" id="CHEBI:16567"/>
        <label>1</label>
    </ligand>
</feature>
<dbReference type="GO" id="GO:0005829">
    <property type="term" value="C:cytosol"/>
    <property type="evidence" value="ECO:0007669"/>
    <property type="project" value="TreeGrafter"/>
</dbReference>
<dbReference type="Gene3D" id="3.40.1030.10">
    <property type="entry name" value="Nucleoside phosphorylase/phosphoribosyltransferase catalytic domain"/>
    <property type="match status" value="1"/>
</dbReference>
<keyword evidence="9" id="KW-0479">Metal-binding</keyword>
<reference evidence="12 13" key="1">
    <citation type="submission" date="2015-12" db="EMBL/GenBank/DDBJ databases">
        <title>Serinicoccus chungangenesis strain CD08_5 genome sequencing and assembly.</title>
        <authorList>
            <person name="Chander A.M."/>
            <person name="Kaur G."/>
            <person name="Nair G.R."/>
            <person name="Dhawan D.K."/>
            <person name="Kochhar R.K."/>
            <person name="Mayilraj S."/>
            <person name="Bhadada S.K."/>
        </authorList>
    </citation>
    <scope>NUCLEOTIDE SEQUENCE [LARGE SCALE GENOMIC DNA]</scope>
    <source>
        <strain evidence="12 13">CD08_5</strain>
    </source>
</reference>
<evidence type="ECO:0000256" key="1">
    <source>
        <dbReference type="ARBA" id="ARBA00004907"/>
    </source>
</evidence>
<comment type="cofactor">
    <cofactor evidence="9">
        <name>Mg(2+)</name>
        <dbReference type="ChEBI" id="CHEBI:18420"/>
    </cofactor>
    <text evidence="9">Binds 2 magnesium ions per monomer.</text>
</comment>
<dbReference type="UniPathway" id="UPA00035">
    <property type="reaction ID" value="UER00041"/>
</dbReference>
<dbReference type="HAMAP" id="MF_00211">
    <property type="entry name" value="TrpD"/>
    <property type="match status" value="1"/>
</dbReference>
<keyword evidence="4 9" id="KW-0808">Transferase</keyword>
<comment type="subunit">
    <text evidence="9">Homodimer.</text>
</comment>
<comment type="caution">
    <text evidence="12">The sequence shown here is derived from an EMBL/GenBank/DDBJ whole genome shotgun (WGS) entry which is preliminary data.</text>
</comment>
<dbReference type="OrthoDB" id="9806430at2"/>
<protein>
    <recommendedName>
        <fullName evidence="9">Anthranilate phosphoribosyltransferase</fullName>
        <ecNumber evidence="9">2.4.2.18</ecNumber>
    </recommendedName>
</protein>
<comment type="catalytic activity">
    <reaction evidence="7 9">
        <text>N-(5-phospho-beta-D-ribosyl)anthranilate + diphosphate = 5-phospho-alpha-D-ribose 1-diphosphate + anthranilate</text>
        <dbReference type="Rhea" id="RHEA:11768"/>
        <dbReference type="ChEBI" id="CHEBI:16567"/>
        <dbReference type="ChEBI" id="CHEBI:18277"/>
        <dbReference type="ChEBI" id="CHEBI:33019"/>
        <dbReference type="ChEBI" id="CHEBI:58017"/>
        <dbReference type="EC" id="2.4.2.18"/>
    </reaction>
</comment>
<comment type="caution">
    <text evidence="9">Lacks conserved residue(s) required for the propagation of feature annotation.</text>
</comment>
<dbReference type="PANTHER" id="PTHR43285">
    <property type="entry name" value="ANTHRANILATE PHOSPHORIBOSYLTRANSFERASE"/>
    <property type="match status" value="1"/>
</dbReference>
<keyword evidence="13" id="KW-1185">Reference proteome</keyword>
<dbReference type="STRING" id="767452.AVL62_01685"/>
<evidence type="ECO:0000259" key="10">
    <source>
        <dbReference type="Pfam" id="PF00591"/>
    </source>
</evidence>
<dbReference type="InterPro" id="IPR000312">
    <property type="entry name" value="Glycosyl_Trfase_fam3"/>
</dbReference>
<feature type="binding site" evidence="9">
    <location>
        <position position="243"/>
    </location>
    <ligand>
        <name>Mg(2+)</name>
        <dbReference type="ChEBI" id="CHEBI:18420"/>
        <label>2</label>
    </ligand>
</feature>
<evidence type="ECO:0000256" key="2">
    <source>
        <dbReference type="ARBA" id="ARBA00022605"/>
    </source>
</evidence>
<comment type="function">
    <text evidence="9">Catalyzes the transfer of the phosphoribosyl group of 5-phosphorylribose-1-pyrophosphate (PRPP) to anthranilate to yield N-(5'-phosphoribosyl)-anthranilate (PRA).</text>
</comment>
<dbReference type="InterPro" id="IPR035902">
    <property type="entry name" value="Nuc_phospho_transferase"/>
</dbReference>
<keyword evidence="5 9" id="KW-0822">Tryptophan biosynthesis</keyword>
<dbReference type="FunFam" id="3.40.1030.10:FF:000002">
    <property type="entry name" value="Anthranilate phosphoribosyltransferase"/>
    <property type="match status" value="1"/>
</dbReference>
<dbReference type="Pfam" id="PF00591">
    <property type="entry name" value="Glycos_transf_3"/>
    <property type="match status" value="1"/>
</dbReference>
<dbReference type="GO" id="GO:0004048">
    <property type="term" value="F:anthranilate phosphoribosyltransferase activity"/>
    <property type="evidence" value="ECO:0007669"/>
    <property type="project" value="UniProtKB-UniRule"/>
</dbReference>
<dbReference type="Proteomes" id="UP000054837">
    <property type="component" value="Unassembled WGS sequence"/>
</dbReference>
<dbReference type="RefSeq" id="WP_058891536.1">
    <property type="nucleotide sequence ID" value="NZ_LQBL01000028.1"/>
</dbReference>
<dbReference type="EMBL" id="LQBL01000028">
    <property type="protein sequence ID" value="KUG53527.1"/>
    <property type="molecule type" value="Genomic_DNA"/>
</dbReference>
<comment type="similarity">
    <text evidence="8">In the C-terminal section; belongs to the anthranilate phosphoribosyltransferase family.</text>
</comment>
<accession>A0A0W8I5M8</accession>
<evidence type="ECO:0000313" key="12">
    <source>
        <dbReference type="EMBL" id="KUG53527.1"/>
    </source>
</evidence>
<feature type="binding site" evidence="9">
    <location>
        <begin position="108"/>
        <end position="111"/>
    </location>
    <ligand>
        <name>5-phospho-alpha-D-ribose 1-diphosphate</name>
        <dbReference type="ChEBI" id="CHEBI:58017"/>
    </ligand>
</feature>
<dbReference type="SUPFAM" id="SSF52418">
    <property type="entry name" value="Nucleoside phosphorylase/phosphoribosyltransferase catalytic domain"/>
    <property type="match status" value="1"/>
</dbReference>
<proteinExistence type="inferred from homology"/>
<dbReference type="NCBIfam" id="TIGR01245">
    <property type="entry name" value="trpD"/>
    <property type="match status" value="1"/>
</dbReference>
<dbReference type="EC" id="2.4.2.18" evidence="9"/>
<comment type="similarity">
    <text evidence="9">Belongs to the anthranilate phosphoribosyltransferase family.</text>
</comment>
<feature type="binding site" evidence="9">
    <location>
        <position position="110"/>
    </location>
    <ligand>
        <name>Mg(2+)</name>
        <dbReference type="ChEBI" id="CHEBI:18420"/>
        <label>1</label>
    </ligand>
</feature>
<feature type="domain" description="Glycosyl transferase family 3" evidence="10">
    <location>
        <begin position="92"/>
        <end position="354"/>
    </location>
</feature>
<feature type="binding site" evidence="9">
    <location>
        <position position="98"/>
    </location>
    <ligand>
        <name>5-phospho-alpha-D-ribose 1-diphosphate</name>
        <dbReference type="ChEBI" id="CHEBI:58017"/>
    </ligand>
</feature>
<dbReference type="InterPro" id="IPR017459">
    <property type="entry name" value="Glycosyl_Trfase_fam3_N_dom"/>
</dbReference>
<dbReference type="Pfam" id="PF02885">
    <property type="entry name" value="Glycos_trans_3N"/>
    <property type="match status" value="1"/>
</dbReference>
<evidence type="ECO:0000256" key="4">
    <source>
        <dbReference type="ARBA" id="ARBA00022679"/>
    </source>
</evidence>
<feature type="binding site" evidence="9">
    <location>
        <position position="242"/>
    </location>
    <ligand>
        <name>Mg(2+)</name>
        <dbReference type="ChEBI" id="CHEBI:18420"/>
        <label>2</label>
    </ligand>
</feature>
<feature type="binding site" evidence="9">
    <location>
        <position position="243"/>
    </location>
    <ligand>
        <name>Mg(2+)</name>
        <dbReference type="ChEBI" id="CHEBI:18420"/>
        <label>1</label>
    </ligand>
</feature>
<dbReference type="SUPFAM" id="SSF47648">
    <property type="entry name" value="Nucleoside phosphorylase/phosphoribosyltransferase N-terminal domain"/>
    <property type="match status" value="1"/>
</dbReference>
<evidence type="ECO:0000256" key="9">
    <source>
        <dbReference type="HAMAP-Rule" id="MF_00211"/>
    </source>
</evidence>